<dbReference type="Gene3D" id="3.60.60.10">
    <property type="entry name" value="Penicillin V Acylase, Chain A"/>
    <property type="match status" value="1"/>
</dbReference>
<evidence type="ECO:0000313" key="8">
    <source>
        <dbReference type="Proteomes" id="UP000005947"/>
    </source>
</evidence>
<comment type="catalytic activity">
    <reaction evidence="1">
        <text>an L-aminoacyl-L-amino acid + H2O = 2 an L-alpha-amino acid</text>
        <dbReference type="Rhea" id="RHEA:48940"/>
        <dbReference type="ChEBI" id="CHEBI:15377"/>
        <dbReference type="ChEBI" id="CHEBI:59869"/>
        <dbReference type="ChEBI" id="CHEBI:77460"/>
        <dbReference type="EC" id="3.4.13.19"/>
    </reaction>
</comment>
<dbReference type="InterPro" id="IPR005322">
    <property type="entry name" value="Peptidase_C69"/>
</dbReference>
<keyword evidence="8" id="KW-1185">Reference proteome</keyword>
<dbReference type="GO" id="GO:0070004">
    <property type="term" value="F:cysteine-type exopeptidase activity"/>
    <property type="evidence" value="ECO:0007669"/>
    <property type="project" value="InterPro"/>
</dbReference>
<reference evidence="7 8" key="1">
    <citation type="submission" date="2011-02" db="EMBL/GenBank/DDBJ databases">
        <authorList>
            <person name="Muzny D."/>
            <person name="Qin X."/>
            <person name="Buhay C."/>
            <person name="Dugan-Rocha S."/>
            <person name="Ding Y."/>
            <person name="Chen G."/>
            <person name="Hawes A."/>
            <person name="Holder M."/>
            <person name="Jhangiani S."/>
            <person name="Johnson A."/>
            <person name="Khan Z."/>
            <person name="Li Z."/>
            <person name="Liu W."/>
            <person name="Liu X."/>
            <person name="Perez L."/>
            <person name="Shen H."/>
            <person name="Wang Q."/>
            <person name="Watt J."/>
            <person name="Xi L."/>
            <person name="Xin Y."/>
            <person name="Zhou J."/>
            <person name="Deng J."/>
            <person name="Jiang H."/>
            <person name="Liu Y."/>
            <person name="Qu J."/>
            <person name="Song X.-Z."/>
            <person name="Zhang L."/>
            <person name="Villasana D."/>
            <person name="Johnson A."/>
            <person name="Liu J."/>
            <person name="Liyanage D."/>
            <person name="Lorensuhewa L."/>
            <person name="Robinson T."/>
            <person name="Song A."/>
            <person name="Song B.-B."/>
            <person name="Dinh H."/>
            <person name="Thornton R."/>
            <person name="Coyle M."/>
            <person name="Francisco L."/>
            <person name="Jackson L."/>
            <person name="Javaid M."/>
            <person name="Korchina V."/>
            <person name="Kovar C."/>
            <person name="Mata R."/>
            <person name="Mathew T."/>
            <person name="Ngo R."/>
            <person name="Nguyen L."/>
            <person name="Nguyen N."/>
            <person name="Okwuonu G."/>
            <person name="Ongeri F."/>
            <person name="Pham C."/>
            <person name="Simmons D."/>
            <person name="Wilczek-Boney K."/>
            <person name="Hale W."/>
            <person name="Jakkamsetti A."/>
            <person name="Pham P."/>
            <person name="Ruth R."/>
            <person name="San Lucas F."/>
            <person name="Warren J."/>
            <person name="Zhang J."/>
            <person name="Zhao Z."/>
            <person name="Zhou C."/>
            <person name="Zhu D."/>
            <person name="Lee S."/>
            <person name="Bess C."/>
            <person name="Blankenburg K."/>
            <person name="Forbes L."/>
            <person name="Fu Q."/>
            <person name="Gubbala S."/>
            <person name="Hirani K."/>
            <person name="Jayaseelan J.C."/>
            <person name="Lara F."/>
            <person name="Munidasa M."/>
            <person name="Palculict T."/>
            <person name="Patil S."/>
            <person name="Pu L.-L."/>
            <person name="Saada N."/>
            <person name="Tang L."/>
            <person name="Weissenberger G."/>
            <person name="Zhu Y."/>
            <person name="Hemphill L."/>
            <person name="Shang Y."/>
            <person name="Youmans B."/>
            <person name="Ayvaz T."/>
            <person name="Ross M."/>
            <person name="Santibanez J."/>
            <person name="Aqrawi P."/>
            <person name="Gross S."/>
            <person name="Joshi V."/>
            <person name="Fowler G."/>
            <person name="Nazareth L."/>
            <person name="Reid J."/>
            <person name="Worley K."/>
            <person name="Petrosino J."/>
            <person name="Highlander S."/>
            <person name="Gibbs R."/>
        </authorList>
    </citation>
    <scope>NUCLEOTIDE SEQUENCE [LARGE SCALE GENOMIC DNA]</scope>
    <source>
        <strain evidence="7 8">DSM 15829</strain>
    </source>
</reference>
<evidence type="ECO:0000256" key="4">
    <source>
        <dbReference type="ARBA" id="ARBA00022801"/>
    </source>
</evidence>
<accession>F1T4P0</accession>
<comment type="caution">
    <text evidence="7">The sequence shown here is derived from an EMBL/GenBank/DDBJ whole genome shotgun (WGS) entry which is preliminary data.</text>
</comment>
<dbReference type="NCBIfam" id="NF033678">
    <property type="entry name" value="C69_fam_dipept"/>
    <property type="match status" value="1"/>
</dbReference>
<gene>
    <name evidence="7" type="ORF">HMPREF0091_10631</name>
</gene>
<dbReference type="GO" id="GO:0016805">
    <property type="term" value="F:dipeptidase activity"/>
    <property type="evidence" value="ECO:0007669"/>
    <property type="project" value="UniProtKB-KW"/>
</dbReference>
<dbReference type="EMBL" id="ACGK02000001">
    <property type="protein sequence ID" value="EGF23684.1"/>
    <property type="molecule type" value="Genomic_DNA"/>
</dbReference>
<comment type="similarity">
    <text evidence="2 6">Belongs to the peptidase C69 family.</text>
</comment>
<evidence type="ECO:0000256" key="3">
    <source>
        <dbReference type="ARBA" id="ARBA00022670"/>
    </source>
</evidence>
<dbReference type="MEROPS" id="C69.001"/>
<dbReference type="eggNOG" id="COG4690">
    <property type="taxonomic scope" value="Bacteria"/>
</dbReference>
<evidence type="ECO:0000256" key="1">
    <source>
        <dbReference type="ARBA" id="ARBA00001670"/>
    </source>
</evidence>
<evidence type="ECO:0000313" key="7">
    <source>
        <dbReference type="EMBL" id="EGF23684.1"/>
    </source>
</evidence>
<organism evidence="7 8">
    <name type="scientific">Fannyhessea vaginae DSM 15829</name>
    <dbReference type="NCBI Taxonomy" id="525256"/>
    <lineage>
        <taxon>Bacteria</taxon>
        <taxon>Bacillati</taxon>
        <taxon>Actinomycetota</taxon>
        <taxon>Coriobacteriia</taxon>
        <taxon>Coriobacteriales</taxon>
        <taxon>Atopobiaceae</taxon>
        <taxon>Fannyhessea</taxon>
    </lineage>
</organism>
<protein>
    <recommendedName>
        <fullName evidence="6">Dipeptidase</fullName>
        <ecNumber evidence="6">3.4.-.-</ecNumber>
    </recommendedName>
</protein>
<dbReference type="GO" id="GO:0006508">
    <property type="term" value="P:proteolysis"/>
    <property type="evidence" value="ECO:0007669"/>
    <property type="project" value="UniProtKB-KW"/>
</dbReference>
<evidence type="ECO:0000256" key="5">
    <source>
        <dbReference type="ARBA" id="ARBA00022997"/>
    </source>
</evidence>
<dbReference type="PANTHER" id="PTHR12994">
    <property type="entry name" value="SECERNIN"/>
    <property type="match status" value="1"/>
</dbReference>
<dbReference type="Proteomes" id="UP000005947">
    <property type="component" value="Unassembled WGS sequence"/>
</dbReference>
<dbReference type="PANTHER" id="PTHR12994:SF17">
    <property type="entry name" value="LD30995P"/>
    <property type="match status" value="1"/>
</dbReference>
<dbReference type="AlphaFoldDB" id="F1T4P0"/>
<dbReference type="InterPro" id="IPR047804">
    <property type="entry name" value="C69_dipept_A-like"/>
</dbReference>
<dbReference type="Pfam" id="PF03577">
    <property type="entry name" value="Peptidase_C69"/>
    <property type="match status" value="1"/>
</dbReference>
<dbReference type="EC" id="3.4.-.-" evidence="6"/>
<name>F1T4P0_9ACTN</name>
<keyword evidence="3 6" id="KW-0645">Protease</keyword>
<sequence length="479" mass="54874">MRGAAMRHHSACTTILVGKKASIDGSTMIARNDDTFRPITPQKFIIEPARTNDKGKILKSWLNKFSMELPPDADRVPAVPNVDYKKCGYYDESGINQHNVCMSCTESTYGNSRTLAFDPLVRDGLDEDCMQTAVLPYITSARHGVEYLGSLIKKYGSPAGNSVLFSDKDEIWYMEIVTGHHWVAQRIPDDCYAVAPNCVSIECVDFDDPDNFMYSEGIREFVDTHRLNPDRSCWNVRHIFGTATDEDRHYNTSRTWYVQKYLNPERTQDPEDFDLPFISRAQKLITREDIQFLLGSHYQNTPYDPLGHGADADKHKFRPIGLNRTQNAHILQIRNDVAGDRAAIMWLCIGGPTFTPFIPFFTNMNDTDASFKNTSMTYNARDAWWYYKSLAALVESHYAHFAMPNAAYLDELNRWYRARVEEIIEQSRNLTGDELTAFLTKENQKTVAHTRKESEKHMGELYTQAILLSKLTFKMDANL</sequence>
<keyword evidence="4 6" id="KW-0378">Hydrolase</keyword>
<evidence type="ECO:0000256" key="2">
    <source>
        <dbReference type="ARBA" id="ARBA00007225"/>
    </source>
</evidence>
<evidence type="ECO:0000256" key="6">
    <source>
        <dbReference type="RuleBase" id="RU364089"/>
    </source>
</evidence>
<keyword evidence="5 6" id="KW-0224">Dipeptidase</keyword>
<proteinExistence type="inferred from homology"/>